<keyword evidence="3" id="KW-1185">Reference proteome</keyword>
<protein>
    <recommendedName>
        <fullName evidence="1">Putative glycogen debranching enzyme N-terminal domain-containing protein</fullName>
    </recommendedName>
</protein>
<organism evidence="2 3">
    <name type="scientific">Bacillus timonensis</name>
    <dbReference type="NCBI Taxonomy" id="1033734"/>
    <lineage>
        <taxon>Bacteria</taxon>
        <taxon>Bacillati</taxon>
        <taxon>Bacillota</taxon>
        <taxon>Bacilli</taxon>
        <taxon>Bacillales</taxon>
        <taxon>Bacillaceae</taxon>
        <taxon>Bacillus</taxon>
    </lineage>
</organism>
<dbReference type="InterPro" id="IPR032856">
    <property type="entry name" value="GDE_N_bis"/>
</dbReference>
<proteinExistence type="predicted"/>
<feature type="domain" description="Putative glycogen debranching enzyme N-terminal" evidence="1">
    <location>
        <begin position="34"/>
        <end position="79"/>
    </location>
</feature>
<dbReference type="OrthoDB" id="9759959at2"/>
<name>A0A4S3PW46_9BACI</name>
<accession>A0A4S3PW46</accession>
<dbReference type="EMBL" id="SLUB01000006">
    <property type="protein sequence ID" value="THE13948.1"/>
    <property type="molecule type" value="Genomic_DNA"/>
</dbReference>
<evidence type="ECO:0000259" key="1">
    <source>
        <dbReference type="Pfam" id="PF14742"/>
    </source>
</evidence>
<gene>
    <name evidence="2" type="ORF">E1I69_05430</name>
</gene>
<dbReference type="AlphaFoldDB" id="A0A4S3PW46"/>
<reference evidence="2 3" key="1">
    <citation type="journal article" date="2019" name="Indoor Air">
        <title>Impacts of indoor surface finishes on bacterial viability.</title>
        <authorList>
            <person name="Hu J."/>
            <person name="Maamar S.B."/>
            <person name="Glawe A.J."/>
            <person name="Gottel N."/>
            <person name="Gilbert J.A."/>
            <person name="Hartmann E.M."/>
        </authorList>
    </citation>
    <scope>NUCLEOTIDE SEQUENCE [LARGE SCALE GENOMIC DNA]</scope>
    <source>
        <strain evidence="2 3">AF060A6</strain>
    </source>
</reference>
<comment type="caution">
    <text evidence="2">The sequence shown here is derived from an EMBL/GenBank/DDBJ whole genome shotgun (WGS) entry which is preliminary data.</text>
</comment>
<sequence length="81" mass="9669">MRMDTTLQHGHLAPRRLICKRYPVRRSFMSFVSLKHGEVYSVTNQYGDMDEALIGTGIYYKDTRFLKRYVMKINQQPCIFF</sequence>
<dbReference type="Pfam" id="PF14742">
    <property type="entry name" value="GDE_N_bis"/>
    <property type="match status" value="1"/>
</dbReference>
<dbReference type="Proteomes" id="UP000306477">
    <property type="component" value="Unassembled WGS sequence"/>
</dbReference>
<evidence type="ECO:0000313" key="2">
    <source>
        <dbReference type="EMBL" id="THE13948.1"/>
    </source>
</evidence>
<evidence type="ECO:0000313" key="3">
    <source>
        <dbReference type="Proteomes" id="UP000306477"/>
    </source>
</evidence>